<name>A0AAD8Z6Z9_9TELE</name>
<dbReference type="SUPFAM" id="SSF50156">
    <property type="entry name" value="PDZ domain-like"/>
    <property type="match status" value="4"/>
</dbReference>
<comment type="caution">
    <text evidence="3">The sequence shown here is derived from an EMBL/GenBank/DDBJ whole genome shotgun (WGS) entry which is preliminary data.</text>
</comment>
<dbReference type="Gene3D" id="6.20.370.60">
    <property type="match status" value="1"/>
</dbReference>
<sequence length="588" mass="64015">MSPKLFTHMPKQPTLGCSVFLQYRFQMQPKSMKNISQKQPIRTAWVRTRVASSYAFPQLTLPLPYHLRRSGPPETTQHSKQEQASYWSHILERYGNLPGELKMVELDCSTHSSGLGVCVTGSRDPIHGRMSVYVSDVWQDGAVAADGRIRVGDELLETDSSPILSPSAVDIIMFKEGKHYTLNQKGRAVLEDKQRAYSEKNSFNHPISSNTSSNHKPPSDPVSTFYSSSASHIPPSCYIPPTSHDTAANHSLSIHHTPSLCSSLANPSGIGLPSSSCCPSCSGCSDPLTHPIIPGFLNIIDICKGPSGLGLTVVGGCNTLLLTLCSYYSFNSSGKVFHKAFYKRVNGIDLRMATHEEALSILRLSPHLVRLCVYRHPCAHTTHTFQNQAPHVQEDMWDLFMVGLQIGPRQSLGLNIVSKRNDTGIFVSEIMKGGVVALDGRLLPGDQILSVNGEDIRAVTLDYARTLLQNCRGSVILEMVRFKANQHKSYECQGSCDSPGLRANAPVGLKEDTGLYTSAIELVQAATPTGLLEGAAAKDGRLRPGDQLLAVNGRSLQGVTHTEAIAILRQAGSRVTLTILSPTPATRI</sequence>
<dbReference type="PANTHER" id="PTHR19964">
    <property type="entry name" value="MULTIPLE PDZ DOMAIN PROTEIN"/>
    <property type="match status" value="1"/>
</dbReference>
<feature type="domain" description="PDZ" evidence="2">
    <location>
        <begin position="534"/>
        <end position="583"/>
    </location>
</feature>
<dbReference type="PROSITE" id="PS50106">
    <property type="entry name" value="PDZ"/>
    <property type="match status" value="3"/>
</dbReference>
<dbReference type="CDD" id="cd06674">
    <property type="entry name" value="PDZ11_MUPP1-PDZ9_PATJ-like"/>
    <property type="match status" value="1"/>
</dbReference>
<feature type="domain" description="PDZ" evidence="2">
    <location>
        <begin position="103"/>
        <end position="163"/>
    </location>
</feature>
<dbReference type="InterPro" id="IPR001478">
    <property type="entry name" value="PDZ"/>
</dbReference>
<dbReference type="AlphaFoldDB" id="A0AAD8Z6Z9"/>
<gene>
    <name evidence="3" type="ORF">P4O66_012561</name>
</gene>
<feature type="region of interest" description="Disordered" evidence="1">
    <location>
        <begin position="201"/>
        <end position="227"/>
    </location>
</feature>
<dbReference type="Gene3D" id="2.30.42.10">
    <property type="match status" value="3"/>
</dbReference>
<keyword evidence="4" id="KW-1185">Reference proteome</keyword>
<organism evidence="3 4">
    <name type="scientific">Electrophorus voltai</name>
    <dbReference type="NCBI Taxonomy" id="2609070"/>
    <lineage>
        <taxon>Eukaryota</taxon>
        <taxon>Metazoa</taxon>
        <taxon>Chordata</taxon>
        <taxon>Craniata</taxon>
        <taxon>Vertebrata</taxon>
        <taxon>Euteleostomi</taxon>
        <taxon>Actinopterygii</taxon>
        <taxon>Neopterygii</taxon>
        <taxon>Teleostei</taxon>
        <taxon>Ostariophysi</taxon>
        <taxon>Gymnotiformes</taxon>
        <taxon>Gymnotoidei</taxon>
        <taxon>Gymnotidae</taxon>
        <taxon>Electrophorus</taxon>
    </lineage>
</organism>
<dbReference type="PANTHER" id="PTHR19964:SF92">
    <property type="entry name" value="PATJ HOMOLOG"/>
    <property type="match status" value="1"/>
</dbReference>
<evidence type="ECO:0000259" key="2">
    <source>
        <dbReference type="PROSITE" id="PS50106"/>
    </source>
</evidence>
<dbReference type="EMBL" id="JAROKS010000019">
    <property type="protein sequence ID" value="KAK1792626.1"/>
    <property type="molecule type" value="Genomic_DNA"/>
</dbReference>
<protein>
    <recommendedName>
        <fullName evidence="2">PDZ domain-containing protein</fullName>
    </recommendedName>
</protein>
<dbReference type="InterPro" id="IPR036034">
    <property type="entry name" value="PDZ_sf"/>
</dbReference>
<proteinExistence type="predicted"/>
<dbReference type="Pfam" id="PF00595">
    <property type="entry name" value="PDZ"/>
    <property type="match status" value="2"/>
</dbReference>
<evidence type="ECO:0000256" key="1">
    <source>
        <dbReference type="SAM" id="MobiDB-lite"/>
    </source>
</evidence>
<dbReference type="InterPro" id="IPR051342">
    <property type="entry name" value="PDZ_scaffold"/>
</dbReference>
<evidence type="ECO:0000313" key="4">
    <source>
        <dbReference type="Proteomes" id="UP001239994"/>
    </source>
</evidence>
<dbReference type="Proteomes" id="UP001239994">
    <property type="component" value="Unassembled WGS sequence"/>
</dbReference>
<feature type="domain" description="PDZ" evidence="2">
    <location>
        <begin position="401"/>
        <end position="483"/>
    </location>
</feature>
<reference evidence="3" key="1">
    <citation type="submission" date="2023-03" db="EMBL/GenBank/DDBJ databases">
        <title>Electrophorus voltai genome.</title>
        <authorList>
            <person name="Bian C."/>
        </authorList>
    </citation>
    <scope>NUCLEOTIDE SEQUENCE</scope>
    <source>
        <strain evidence="3">CB-2022</strain>
        <tissue evidence="3">Muscle</tissue>
    </source>
</reference>
<accession>A0AAD8Z6Z9</accession>
<evidence type="ECO:0000313" key="3">
    <source>
        <dbReference type="EMBL" id="KAK1792626.1"/>
    </source>
</evidence>
<dbReference type="SMART" id="SM00228">
    <property type="entry name" value="PDZ"/>
    <property type="match status" value="4"/>
</dbReference>